<evidence type="ECO:0000313" key="1">
    <source>
        <dbReference type="EMBL" id="MBB6478931.1"/>
    </source>
</evidence>
<accession>A0A841R6B7</accession>
<reference evidence="1 2" key="1">
    <citation type="submission" date="2020-08" db="EMBL/GenBank/DDBJ databases">
        <title>Genomic Encyclopedia of Type Strains, Phase IV (KMG-IV): sequencing the most valuable type-strain genomes for metagenomic binning, comparative biology and taxonomic classification.</title>
        <authorList>
            <person name="Goeker M."/>
        </authorList>
    </citation>
    <scope>NUCLEOTIDE SEQUENCE [LARGE SCALE GENOMIC DNA]</scope>
    <source>
        <strain evidence="1 2">DSM 2461</strain>
    </source>
</reference>
<protein>
    <recommendedName>
        <fullName evidence="3">YD repeat-containing protein</fullName>
    </recommendedName>
</protein>
<dbReference type="AlphaFoldDB" id="A0A841R6B7"/>
<sequence>MAMELEKLNDKTDWQKEPGWILQVSKDGPHHELVLYHNGSVDSRFERDFSSSGQLSYSSRSRDGLPVEETFYDTSGWMTKEFFYDDKGGILEEKNYEYSDDGKPVSVTISRTGQSGRTQVYSMRHDGSLRSVQTFEDQTVLNSSTVNSFDDTKFMDVQKEGNVKVVRYRNREGQLEKVVRFLGDKLILQENRTYSDTGILSEISIEDLSTGKKTFQVMNDSGLVSKEEKYLNDEFLERSVFFYDSGLLIRKDRRGSGVRETVIYKYEEDVLAEEEFFDRGILEYRKIYDLEDRRNFIQELYDRDELFMKVYYRKDVKTREEFISGGEVTRTREWGGS</sequence>
<dbReference type="RefSeq" id="WP_184743422.1">
    <property type="nucleotide sequence ID" value="NZ_JACHGJ010000001.1"/>
</dbReference>
<dbReference type="Gene3D" id="3.90.930.1">
    <property type="match status" value="2"/>
</dbReference>
<organism evidence="1 2">
    <name type="scientific">Spirochaeta isovalerica</name>
    <dbReference type="NCBI Taxonomy" id="150"/>
    <lineage>
        <taxon>Bacteria</taxon>
        <taxon>Pseudomonadati</taxon>
        <taxon>Spirochaetota</taxon>
        <taxon>Spirochaetia</taxon>
        <taxon>Spirochaetales</taxon>
        <taxon>Spirochaetaceae</taxon>
        <taxon>Spirochaeta</taxon>
    </lineage>
</organism>
<evidence type="ECO:0008006" key="3">
    <source>
        <dbReference type="Google" id="ProtNLM"/>
    </source>
</evidence>
<proteinExistence type="predicted"/>
<gene>
    <name evidence="1" type="ORF">HNR50_000564</name>
</gene>
<comment type="caution">
    <text evidence="1">The sequence shown here is derived from an EMBL/GenBank/DDBJ whole genome shotgun (WGS) entry which is preliminary data.</text>
</comment>
<evidence type="ECO:0000313" key="2">
    <source>
        <dbReference type="Proteomes" id="UP000587760"/>
    </source>
</evidence>
<keyword evidence="2" id="KW-1185">Reference proteome</keyword>
<dbReference type="EMBL" id="JACHGJ010000001">
    <property type="protein sequence ID" value="MBB6478931.1"/>
    <property type="molecule type" value="Genomic_DNA"/>
</dbReference>
<name>A0A841R6B7_9SPIO</name>
<dbReference type="Proteomes" id="UP000587760">
    <property type="component" value="Unassembled WGS sequence"/>
</dbReference>